<dbReference type="GO" id="GO:0016020">
    <property type="term" value="C:membrane"/>
    <property type="evidence" value="ECO:0007669"/>
    <property type="project" value="InterPro"/>
</dbReference>
<keyword evidence="1" id="KW-1133">Transmembrane helix</keyword>
<keyword evidence="1" id="KW-0472">Membrane</keyword>
<dbReference type="AlphaFoldDB" id="A0A7X3LFT4"/>
<evidence type="ECO:0000313" key="3">
    <source>
        <dbReference type="Proteomes" id="UP000460318"/>
    </source>
</evidence>
<keyword evidence="1" id="KW-0812">Transmembrane</keyword>
<keyword evidence="3" id="KW-1185">Reference proteome</keyword>
<proteinExistence type="predicted"/>
<evidence type="ECO:0000256" key="1">
    <source>
        <dbReference type="SAM" id="Phobius"/>
    </source>
</evidence>
<dbReference type="RefSeq" id="WP_160497473.1">
    <property type="nucleotide sequence ID" value="NZ_WUBI01000001.1"/>
</dbReference>
<reference evidence="2 3" key="1">
    <citation type="submission" date="2019-12" db="EMBL/GenBank/DDBJ databases">
        <title>Paenibacillus sp. nov., an endophytic bacterium isolated from the stem of Dendrobium.</title>
        <authorList>
            <person name="Zhao R."/>
        </authorList>
    </citation>
    <scope>NUCLEOTIDE SEQUENCE [LARGE SCALE GENOMIC DNA]</scope>
    <source>
        <strain evidence="2 3">HJL G12</strain>
    </source>
</reference>
<comment type="caution">
    <text evidence="2">The sequence shown here is derived from an EMBL/GenBank/DDBJ whole genome shotgun (WGS) entry which is preliminary data.</text>
</comment>
<name>A0A7X3LFT4_9BACL</name>
<dbReference type="Proteomes" id="UP000460318">
    <property type="component" value="Unassembled WGS sequence"/>
</dbReference>
<accession>A0A7X3LFT4</accession>
<dbReference type="Pfam" id="PF04186">
    <property type="entry name" value="FxsA"/>
    <property type="match status" value="1"/>
</dbReference>
<organism evidence="2 3">
    <name type="scientific">Paenibacillus dendrobii</name>
    <dbReference type="NCBI Taxonomy" id="2691084"/>
    <lineage>
        <taxon>Bacteria</taxon>
        <taxon>Bacillati</taxon>
        <taxon>Bacillota</taxon>
        <taxon>Bacilli</taxon>
        <taxon>Bacillales</taxon>
        <taxon>Paenibacillaceae</taxon>
        <taxon>Paenibacillus</taxon>
    </lineage>
</organism>
<dbReference type="EMBL" id="WUBI01000001">
    <property type="protein sequence ID" value="MWV44016.1"/>
    <property type="molecule type" value="Genomic_DNA"/>
</dbReference>
<dbReference type="InterPro" id="IPR007313">
    <property type="entry name" value="FxsA"/>
</dbReference>
<dbReference type="PANTHER" id="PTHR35335:SF1">
    <property type="entry name" value="UPF0716 PROTEIN FXSA"/>
    <property type="match status" value="1"/>
</dbReference>
<gene>
    <name evidence="2" type="ORF">GRF59_10260</name>
</gene>
<sequence>MWKWLLAVIIIVPAVEIYGFDWVASRVGGGNTFLLAILTSAIGMLMMRFEGRKVLEDSRARMNSGQVPGRSLVDGLCVFIGGILLVIPGFVTDIIGFTMVFPLTRPLYRFLILKWLERKMKKGNITIHRR</sequence>
<dbReference type="PANTHER" id="PTHR35335">
    <property type="entry name" value="UPF0716 PROTEIN FXSA"/>
    <property type="match status" value="1"/>
</dbReference>
<evidence type="ECO:0000313" key="2">
    <source>
        <dbReference type="EMBL" id="MWV44016.1"/>
    </source>
</evidence>
<feature type="transmembrane region" description="Helical" evidence="1">
    <location>
        <begin position="29"/>
        <end position="47"/>
    </location>
</feature>
<dbReference type="NCBIfam" id="NF008528">
    <property type="entry name" value="PRK11463.1-2"/>
    <property type="match status" value="1"/>
</dbReference>
<protein>
    <submittedName>
        <fullName evidence="2">Membrane protein FxsA</fullName>
    </submittedName>
</protein>